<dbReference type="AlphaFoldDB" id="A0A5M6CMC7"/>
<comment type="caution">
    <text evidence="2">The sequence shown here is derived from an EMBL/GenBank/DDBJ whole genome shotgun (WGS) entry which is preliminary data.</text>
</comment>
<evidence type="ECO:0000259" key="1">
    <source>
        <dbReference type="Pfam" id="PF04536"/>
    </source>
</evidence>
<dbReference type="RefSeq" id="WP_150030776.1">
    <property type="nucleotide sequence ID" value="NZ_VWSH01000001.1"/>
</dbReference>
<proteinExistence type="predicted"/>
<dbReference type="InterPro" id="IPR007621">
    <property type="entry name" value="TPM_dom"/>
</dbReference>
<organism evidence="2 3">
    <name type="scientific">Taibaiella lutea</name>
    <dbReference type="NCBI Taxonomy" id="2608001"/>
    <lineage>
        <taxon>Bacteria</taxon>
        <taxon>Pseudomonadati</taxon>
        <taxon>Bacteroidota</taxon>
        <taxon>Chitinophagia</taxon>
        <taxon>Chitinophagales</taxon>
        <taxon>Chitinophagaceae</taxon>
        <taxon>Taibaiella</taxon>
    </lineage>
</organism>
<dbReference type="PANTHER" id="PTHR30373:SF8">
    <property type="entry name" value="BLL7265 PROTEIN"/>
    <property type="match status" value="1"/>
</dbReference>
<dbReference type="Proteomes" id="UP000323632">
    <property type="component" value="Unassembled WGS sequence"/>
</dbReference>
<dbReference type="EMBL" id="VWSH01000001">
    <property type="protein sequence ID" value="KAA5536203.1"/>
    <property type="molecule type" value="Genomic_DNA"/>
</dbReference>
<evidence type="ECO:0000313" key="2">
    <source>
        <dbReference type="EMBL" id="KAA5536203.1"/>
    </source>
</evidence>
<keyword evidence="3" id="KW-1185">Reference proteome</keyword>
<reference evidence="2 3" key="1">
    <citation type="submission" date="2019-09" db="EMBL/GenBank/DDBJ databases">
        <title>Genome sequence and assembly of Taibaiella sp.</title>
        <authorList>
            <person name="Chhetri G."/>
        </authorList>
    </citation>
    <scope>NUCLEOTIDE SEQUENCE [LARGE SCALE GENOMIC DNA]</scope>
    <source>
        <strain evidence="2 3">KVB11</strain>
    </source>
</reference>
<evidence type="ECO:0000313" key="3">
    <source>
        <dbReference type="Proteomes" id="UP000323632"/>
    </source>
</evidence>
<gene>
    <name evidence="2" type="ORF">F0919_00615</name>
</gene>
<accession>A0A5M6CMC7</accession>
<dbReference type="Gene3D" id="3.10.310.50">
    <property type="match status" value="1"/>
</dbReference>
<dbReference type="Pfam" id="PF04536">
    <property type="entry name" value="TPM_phosphatase"/>
    <property type="match status" value="1"/>
</dbReference>
<protein>
    <submittedName>
        <fullName evidence="2">TPM domain-containing protein</fullName>
    </submittedName>
</protein>
<dbReference type="PANTHER" id="PTHR30373">
    <property type="entry name" value="UPF0603 PROTEIN YGCG"/>
    <property type="match status" value="1"/>
</dbReference>
<sequence length="154" mass="17579">MFGLLKSKKEPLIADAEQRKIVEAIKKAERNTSGEVRVFVESRCSYVDAMDRAKEIFFKLQMDRTEEHNGVLVYVALEDRQMALYGDEGIYKKTGGDPYWVYELNMMKRSFQEGKIADGIANCVINIGTALAQHFPYNIDTDKNELPDDIVFGN</sequence>
<feature type="domain" description="TPM" evidence="1">
    <location>
        <begin position="12"/>
        <end position="127"/>
    </location>
</feature>
<name>A0A5M6CMC7_9BACT</name>